<keyword evidence="8 13" id="KW-1133">Transmembrane helix</keyword>
<evidence type="ECO:0000256" key="12">
    <source>
        <dbReference type="RuleBase" id="RU003661"/>
    </source>
</evidence>
<dbReference type="CTD" id="4509"/>
<evidence type="ECO:0000256" key="5">
    <source>
        <dbReference type="ARBA" id="ARBA00022547"/>
    </source>
</evidence>
<dbReference type="GO" id="GO:0015986">
    <property type="term" value="P:proton motive force-driven ATP synthesis"/>
    <property type="evidence" value="ECO:0007669"/>
    <property type="project" value="InterPro"/>
</dbReference>
<evidence type="ECO:0000256" key="10">
    <source>
        <dbReference type="ARBA" id="ARBA00023128"/>
    </source>
</evidence>
<dbReference type="GO" id="GO:0045259">
    <property type="term" value="C:proton-transporting ATP synthase complex"/>
    <property type="evidence" value="ECO:0007669"/>
    <property type="project" value="UniProtKB-KW"/>
</dbReference>
<keyword evidence="4 12" id="KW-0813">Transport</keyword>
<accession>A0A977XS90</accession>
<sequence length="54" mass="6876">MPQMYPMEWLNLYIYFMILFYTIIMLNYYSVMSIKLKIMNKNQLNPNKKMNWKW</sequence>
<evidence type="ECO:0000256" key="2">
    <source>
        <dbReference type="ARBA" id="ARBA00008892"/>
    </source>
</evidence>
<dbReference type="GO" id="GO:0031966">
    <property type="term" value="C:mitochondrial membrane"/>
    <property type="evidence" value="ECO:0007669"/>
    <property type="project" value="UniProtKB-SubCell"/>
</dbReference>
<evidence type="ECO:0000256" key="7">
    <source>
        <dbReference type="ARBA" id="ARBA00022781"/>
    </source>
</evidence>
<comment type="subcellular location">
    <subcellularLocation>
        <location evidence="1 12">Mitochondrion membrane</location>
        <topology evidence="1 12">Single-pass membrane protein</topology>
    </subcellularLocation>
</comment>
<dbReference type="EMBL" id="OL549456">
    <property type="protein sequence ID" value="UXW64319.1"/>
    <property type="molecule type" value="Genomic_DNA"/>
</dbReference>
<keyword evidence="11 13" id="KW-0472">Membrane</keyword>
<evidence type="ECO:0000256" key="3">
    <source>
        <dbReference type="ARBA" id="ARBA00011291"/>
    </source>
</evidence>
<evidence type="ECO:0000256" key="11">
    <source>
        <dbReference type="ARBA" id="ARBA00023136"/>
    </source>
</evidence>
<feature type="transmembrane region" description="Helical" evidence="13">
    <location>
        <begin position="12"/>
        <end position="31"/>
    </location>
</feature>
<name>A0A977XS90_9HYME</name>
<proteinExistence type="inferred from homology"/>
<gene>
    <name evidence="14" type="primary">ATP8</name>
</gene>
<dbReference type="InterPro" id="IPR001421">
    <property type="entry name" value="ATP8_metazoa"/>
</dbReference>
<evidence type="ECO:0000256" key="9">
    <source>
        <dbReference type="ARBA" id="ARBA00023065"/>
    </source>
</evidence>
<protein>
    <recommendedName>
        <fullName evidence="12">ATP synthase complex subunit 8</fullName>
    </recommendedName>
</protein>
<dbReference type="GeneID" id="76331669"/>
<dbReference type="Pfam" id="PF00895">
    <property type="entry name" value="ATP-synt_8"/>
    <property type="match status" value="1"/>
</dbReference>
<keyword evidence="9 12" id="KW-0406">Ion transport</keyword>
<comment type="similarity">
    <text evidence="2 12">Belongs to the ATPase protein 8 family.</text>
</comment>
<keyword evidence="5 12" id="KW-0138">CF(0)</keyword>
<evidence type="ECO:0000256" key="13">
    <source>
        <dbReference type="SAM" id="Phobius"/>
    </source>
</evidence>
<keyword evidence="6 12" id="KW-0812">Transmembrane</keyword>
<keyword evidence="10 12" id="KW-0496">Mitochondrion</keyword>
<dbReference type="GO" id="GO:0015078">
    <property type="term" value="F:proton transmembrane transporter activity"/>
    <property type="evidence" value="ECO:0007669"/>
    <property type="project" value="InterPro"/>
</dbReference>
<geneLocation type="mitochondrion" evidence="14"/>
<dbReference type="RefSeq" id="YP_010528165.1">
    <property type="nucleotide sequence ID" value="NC_067749.1"/>
</dbReference>
<reference evidence="14" key="1">
    <citation type="submission" date="2021-11" db="EMBL/GenBank/DDBJ databases">
        <title>The mitochondrial genome of Pseudoclavellaria amerinae.</title>
        <authorList>
            <person name="Niu G."/>
        </authorList>
    </citation>
    <scope>NUCLEOTIDE SEQUENCE</scope>
    <source>
        <strain evidence="14">CSCS-Hym-MC0330</strain>
    </source>
</reference>
<evidence type="ECO:0000256" key="6">
    <source>
        <dbReference type="ARBA" id="ARBA00022692"/>
    </source>
</evidence>
<evidence type="ECO:0000256" key="1">
    <source>
        <dbReference type="ARBA" id="ARBA00004304"/>
    </source>
</evidence>
<organism evidence="14">
    <name type="scientific">Pseudoclavellaria amerinae</name>
    <dbReference type="NCBI Taxonomy" id="2798532"/>
    <lineage>
        <taxon>Eukaryota</taxon>
        <taxon>Metazoa</taxon>
        <taxon>Ecdysozoa</taxon>
        <taxon>Arthropoda</taxon>
        <taxon>Hexapoda</taxon>
        <taxon>Insecta</taxon>
        <taxon>Pterygota</taxon>
        <taxon>Neoptera</taxon>
        <taxon>Endopterygota</taxon>
        <taxon>Hymenoptera</taxon>
        <taxon>Tenthredinoidea</taxon>
        <taxon>Cimbicidae</taxon>
        <taxon>Pseudoclavellaria</taxon>
    </lineage>
</organism>
<keyword evidence="7 12" id="KW-0375">Hydrogen ion transport</keyword>
<evidence type="ECO:0000256" key="8">
    <source>
        <dbReference type="ARBA" id="ARBA00022989"/>
    </source>
</evidence>
<comment type="subunit">
    <text evidence="3">F-type ATPases have 2 components, CF(1) - the catalytic core - and CF(0) - the membrane proton channel.</text>
</comment>
<evidence type="ECO:0000313" key="14">
    <source>
        <dbReference type="EMBL" id="UXW64319.1"/>
    </source>
</evidence>
<dbReference type="AlphaFoldDB" id="A0A977XS90"/>
<evidence type="ECO:0000256" key="4">
    <source>
        <dbReference type="ARBA" id="ARBA00022448"/>
    </source>
</evidence>